<accession>A0AAV6U331</accession>
<comment type="caution">
    <text evidence="2">The sequence shown here is derived from an EMBL/GenBank/DDBJ whole genome shotgun (WGS) entry which is preliminary data.</text>
</comment>
<evidence type="ECO:0000256" key="1">
    <source>
        <dbReference type="SAM" id="MobiDB-lite"/>
    </source>
</evidence>
<name>A0AAV6U331_9ARAC</name>
<proteinExistence type="predicted"/>
<reference evidence="2 3" key="1">
    <citation type="journal article" date="2022" name="Nat. Ecol. Evol.">
        <title>A masculinizing supergene underlies an exaggerated male reproductive morph in a spider.</title>
        <authorList>
            <person name="Hendrickx F."/>
            <person name="De Corte Z."/>
            <person name="Sonet G."/>
            <person name="Van Belleghem S.M."/>
            <person name="Kostlbacher S."/>
            <person name="Vangestel C."/>
        </authorList>
    </citation>
    <scope>NUCLEOTIDE SEQUENCE [LARGE SCALE GENOMIC DNA]</scope>
    <source>
        <strain evidence="2">W744_W776</strain>
    </source>
</reference>
<gene>
    <name evidence="2" type="ORF">JTE90_004482</name>
</gene>
<dbReference type="Proteomes" id="UP000827092">
    <property type="component" value="Unassembled WGS sequence"/>
</dbReference>
<protein>
    <submittedName>
        <fullName evidence="2">Uncharacterized protein</fullName>
    </submittedName>
</protein>
<evidence type="ECO:0000313" key="2">
    <source>
        <dbReference type="EMBL" id="KAG8177999.1"/>
    </source>
</evidence>
<keyword evidence="3" id="KW-1185">Reference proteome</keyword>
<dbReference type="EMBL" id="JAFNEN010000727">
    <property type="protein sequence ID" value="KAG8177999.1"/>
    <property type="molecule type" value="Genomic_DNA"/>
</dbReference>
<dbReference type="AlphaFoldDB" id="A0AAV6U331"/>
<evidence type="ECO:0000313" key="3">
    <source>
        <dbReference type="Proteomes" id="UP000827092"/>
    </source>
</evidence>
<organism evidence="2 3">
    <name type="scientific">Oedothorax gibbosus</name>
    <dbReference type="NCBI Taxonomy" id="931172"/>
    <lineage>
        <taxon>Eukaryota</taxon>
        <taxon>Metazoa</taxon>
        <taxon>Ecdysozoa</taxon>
        <taxon>Arthropoda</taxon>
        <taxon>Chelicerata</taxon>
        <taxon>Arachnida</taxon>
        <taxon>Araneae</taxon>
        <taxon>Araneomorphae</taxon>
        <taxon>Entelegynae</taxon>
        <taxon>Araneoidea</taxon>
        <taxon>Linyphiidae</taxon>
        <taxon>Erigoninae</taxon>
        <taxon>Oedothorax</taxon>
    </lineage>
</organism>
<sequence length="126" mass="13974">MCRLSDRKVFFNLRKTKLLSLKNQKPRKLPSKPSPTTEKNFAKPTPTSLHLPHPKKGSNFPLPGNPTPRNSGTVTVRGKIKVSRERCPASFCSGHNMQDEAAHSLPHTRGQGLRPLEGLFVKKGAK</sequence>
<feature type="region of interest" description="Disordered" evidence="1">
    <location>
        <begin position="18"/>
        <end position="80"/>
    </location>
</feature>